<keyword evidence="1" id="KW-0472">Membrane</keyword>
<evidence type="ECO:0000313" key="2">
    <source>
        <dbReference type="EMBL" id="KIO23419.1"/>
    </source>
</evidence>
<reference evidence="3" key="2">
    <citation type="submission" date="2015-01" db="EMBL/GenBank/DDBJ databases">
        <title>Evolutionary Origins and Diversification of the Mycorrhizal Mutualists.</title>
        <authorList>
            <consortium name="DOE Joint Genome Institute"/>
            <consortium name="Mycorrhizal Genomics Consortium"/>
            <person name="Kohler A."/>
            <person name="Kuo A."/>
            <person name="Nagy L.G."/>
            <person name="Floudas D."/>
            <person name="Copeland A."/>
            <person name="Barry K.W."/>
            <person name="Cichocki N."/>
            <person name="Veneault-Fourrey C."/>
            <person name="LaButti K."/>
            <person name="Lindquist E.A."/>
            <person name="Lipzen A."/>
            <person name="Lundell T."/>
            <person name="Morin E."/>
            <person name="Murat C."/>
            <person name="Riley R."/>
            <person name="Ohm R."/>
            <person name="Sun H."/>
            <person name="Tunlid A."/>
            <person name="Henrissat B."/>
            <person name="Grigoriev I.V."/>
            <person name="Hibbett D.S."/>
            <person name="Martin F."/>
        </authorList>
    </citation>
    <scope>NUCLEOTIDE SEQUENCE [LARGE SCALE GENOMIC DNA]</scope>
    <source>
        <strain evidence="3">MUT 4182</strain>
    </source>
</reference>
<keyword evidence="3" id="KW-1185">Reference proteome</keyword>
<name>A0A0C3QEI2_9AGAM</name>
<proteinExistence type="predicted"/>
<feature type="transmembrane region" description="Helical" evidence="1">
    <location>
        <begin position="7"/>
        <end position="28"/>
    </location>
</feature>
<evidence type="ECO:0000313" key="3">
    <source>
        <dbReference type="Proteomes" id="UP000054248"/>
    </source>
</evidence>
<reference evidence="2 3" key="1">
    <citation type="submission" date="2014-04" db="EMBL/GenBank/DDBJ databases">
        <authorList>
            <consortium name="DOE Joint Genome Institute"/>
            <person name="Kuo A."/>
            <person name="Girlanda M."/>
            <person name="Perotto S."/>
            <person name="Kohler A."/>
            <person name="Nagy L.G."/>
            <person name="Floudas D."/>
            <person name="Copeland A."/>
            <person name="Barry K.W."/>
            <person name="Cichocki N."/>
            <person name="Veneault-Fourrey C."/>
            <person name="LaButti K."/>
            <person name="Lindquist E.A."/>
            <person name="Lipzen A."/>
            <person name="Lundell T."/>
            <person name="Morin E."/>
            <person name="Murat C."/>
            <person name="Sun H."/>
            <person name="Tunlid A."/>
            <person name="Henrissat B."/>
            <person name="Grigoriev I.V."/>
            <person name="Hibbett D.S."/>
            <person name="Martin F."/>
            <person name="Nordberg H.P."/>
            <person name="Cantor M.N."/>
            <person name="Hua S.X."/>
        </authorList>
    </citation>
    <scope>NUCLEOTIDE SEQUENCE [LARGE SCALE GENOMIC DNA]</scope>
    <source>
        <strain evidence="2 3">MUT 4182</strain>
    </source>
</reference>
<feature type="transmembrane region" description="Helical" evidence="1">
    <location>
        <begin position="48"/>
        <end position="68"/>
    </location>
</feature>
<dbReference type="PANTHER" id="PTHR36485">
    <property type="entry name" value="OS01G0939000 PROTEIN"/>
    <property type="match status" value="1"/>
</dbReference>
<dbReference type="HOGENOM" id="CLU_199220_0_0_1"/>
<sequence length="74" mass="8501">MIRRGYSMIFFSATVAIIGVYALGLGQLLPSTRIPFLDALVEDKHYKYLIPLWIPTTTAFVIANWVGWQYYQNS</sequence>
<organism evidence="2 3">
    <name type="scientific">Tulasnella calospora MUT 4182</name>
    <dbReference type="NCBI Taxonomy" id="1051891"/>
    <lineage>
        <taxon>Eukaryota</taxon>
        <taxon>Fungi</taxon>
        <taxon>Dikarya</taxon>
        <taxon>Basidiomycota</taxon>
        <taxon>Agaricomycotina</taxon>
        <taxon>Agaricomycetes</taxon>
        <taxon>Cantharellales</taxon>
        <taxon>Tulasnellaceae</taxon>
        <taxon>Tulasnella</taxon>
    </lineage>
</organism>
<dbReference type="EMBL" id="KN823085">
    <property type="protein sequence ID" value="KIO23419.1"/>
    <property type="molecule type" value="Genomic_DNA"/>
</dbReference>
<keyword evidence="1" id="KW-1133">Transmembrane helix</keyword>
<dbReference type="Proteomes" id="UP000054248">
    <property type="component" value="Unassembled WGS sequence"/>
</dbReference>
<dbReference type="OrthoDB" id="2157498at2759"/>
<dbReference type="Pfam" id="PF15159">
    <property type="entry name" value="PIG-Y"/>
    <property type="match status" value="1"/>
</dbReference>
<dbReference type="AlphaFoldDB" id="A0A0C3QEI2"/>
<keyword evidence="1" id="KW-0812">Transmembrane</keyword>
<gene>
    <name evidence="2" type="ORF">M407DRAFT_78068</name>
</gene>
<dbReference type="InterPro" id="IPR029164">
    <property type="entry name" value="PIG-Y"/>
</dbReference>
<dbReference type="PANTHER" id="PTHR36485:SF1">
    <property type="entry name" value="TRANSMEMBRANE PROTEIN"/>
    <property type="match status" value="1"/>
</dbReference>
<accession>A0A0C3QEI2</accession>
<protein>
    <submittedName>
        <fullName evidence="2">Uncharacterized protein</fullName>
    </submittedName>
</protein>
<evidence type="ECO:0000256" key="1">
    <source>
        <dbReference type="SAM" id="Phobius"/>
    </source>
</evidence>